<gene>
    <name evidence="2" type="ORF">OHV25_19050</name>
</gene>
<feature type="region of interest" description="Disordered" evidence="1">
    <location>
        <begin position="28"/>
        <end position="73"/>
    </location>
</feature>
<name>A0AAU2H3S1_9ACTN</name>
<accession>A0AAU2H3S1</accession>
<protein>
    <submittedName>
        <fullName evidence="2">Uncharacterized protein</fullName>
    </submittedName>
</protein>
<reference evidence="2" key="1">
    <citation type="submission" date="2022-10" db="EMBL/GenBank/DDBJ databases">
        <title>The complete genomes of actinobacterial strains from the NBC collection.</title>
        <authorList>
            <person name="Joergensen T.S."/>
            <person name="Alvarez Arevalo M."/>
            <person name="Sterndorff E.B."/>
            <person name="Faurdal D."/>
            <person name="Vuksanovic O."/>
            <person name="Mourched A.-S."/>
            <person name="Charusanti P."/>
            <person name="Shaw S."/>
            <person name="Blin K."/>
            <person name="Weber T."/>
        </authorList>
    </citation>
    <scope>NUCLEOTIDE SEQUENCE</scope>
    <source>
        <strain evidence="2">NBC_00060</strain>
    </source>
</reference>
<dbReference type="EMBL" id="CP108253">
    <property type="protein sequence ID" value="WTU41531.1"/>
    <property type="molecule type" value="Genomic_DNA"/>
</dbReference>
<evidence type="ECO:0000313" key="2">
    <source>
        <dbReference type="EMBL" id="WTU41531.1"/>
    </source>
</evidence>
<sequence length="73" mass="7701">MSSVSPRRPCPSCGRAVAVVAGKYVRHDPRTRASGGGELTLCPGSKRRAPAAPPQRTLDGFELAPFPGQLPLF</sequence>
<proteinExistence type="predicted"/>
<organism evidence="2">
    <name type="scientific">Streptomyces sp. NBC_00060</name>
    <dbReference type="NCBI Taxonomy" id="2975636"/>
    <lineage>
        <taxon>Bacteria</taxon>
        <taxon>Bacillati</taxon>
        <taxon>Actinomycetota</taxon>
        <taxon>Actinomycetes</taxon>
        <taxon>Kitasatosporales</taxon>
        <taxon>Streptomycetaceae</taxon>
        <taxon>Streptomyces</taxon>
    </lineage>
</organism>
<dbReference type="AlphaFoldDB" id="A0AAU2H3S1"/>
<evidence type="ECO:0000256" key="1">
    <source>
        <dbReference type="SAM" id="MobiDB-lite"/>
    </source>
</evidence>